<dbReference type="PANTHER" id="PTHR23324">
    <property type="entry name" value="SEC14 RELATED PROTEIN"/>
    <property type="match status" value="1"/>
</dbReference>
<dbReference type="SUPFAM" id="SSF52087">
    <property type="entry name" value="CRAL/TRIO domain"/>
    <property type="match status" value="1"/>
</dbReference>
<dbReference type="Gene3D" id="3.40.525.10">
    <property type="entry name" value="CRAL-TRIO lipid binding domain"/>
    <property type="match status" value="1"/>
</dbReference>
<dbReference type="GO" id="GO:0005737">
    <property type="term" value="C:cytoplasm"/>
    <property type="evidence" value="ECO:0000318"/>
    <property type="project" value="GO_Central"/>
</dbReference>
<dbReference type="OrthoDB" id="1434354at2759"/>
<dbReference type="PROSITE" id="PS50191">
    <property type="entry name" value="CRAL_TRIO"/>
    <property type="match status" value="1"/>
</dbReference>
<dbReference type="InterPro" id="IPR036273">
    <property type="entry name" value="CRAL/TRIO_N_dom_sf"/>
</dbReference>
<dbReference type="InterPro" id="IPR009038">
    <property type="entry name" value="GOLD_dom"/>
</dbReference>
<dbReference type="InterPro" id="IPR036865">
    <property type="entry name" value="CRAL-TRIO_dom_sf"/>
</dbReference>
<dbReference type="KEGG" id="bfo:118425272"/>
<sequence>MSAEEETILKEFRERLQDLVRPHMDDQYLSRWLRARRYKIDKAEQMYRDHLTYRKKMDVDNLKKNFKMPEVLDKFFPAGGFCGEDREGGLVFYQVFGRLDVPGMMRSVKILDVIKFQICMLEMVEDTLTGHAAKTGKQTFGMTVVYDLYNFGMQHLSKPVAEAFVQFLKMFEANYPEILKKVIVVEAPSVFPIAFSIVKPFLSEDTRNKVFVCGSNWKEVLAQHIAPDQIPVHYGGTMTDPDGDVMCKSKIRYGGVVPESYYSQGIPAEILEQMTSADVEPGTSLGLEVDVRTPGAVLRWLFKTEDCDIGFGVYKQKGSSKRYQDMEEVVPCSKHNSHLILTDGELLCEEAGKYVVRFDNSYSWVRSKTLRYSVEVLEPADESLTGVKGDVSQFMDVEKGQESSQD</sequence>
<dbReference type="PRINTS" id="PR00180">
    <property type="entry name" value="CRETINALDHBP"/>
</dbReference>
<dbReference type="PANTHER" id="PTHR23324:SF83">
    <property type="entry name" value="SEC14-LIKE PROTEIN 2"/>
    <property type="match status" value="1"/>
</dbReference>
<evidence type="ECO:0000313" key="4">
    <source>
        <dbReference type="RefSeq" id="XP_035689959.1"/>
    </source>
</evidence>
<dbReference type="AlphaFoldDB" id="A0A9J7N505"/>
<dbReference type="InterPro" id="IPR036598">
    <property type="entry name" value="GOLD_dom_sf"/>
</dbReference>
<dbReference type="CDD" id="cd00170">
    <property type="entry name" value="SEC14"/>
    <property type="match status" value="1"/>
</dbReference>
<keyword evidence="3" id="KW-1185">Reference proteome</keyword>
<feature type="domain" description="CRAL-TRIO" evidence="1">
    <location>
        <begin position="68"/>
        <end position="242"/>
    </location>
</feature>
<dbReference type="SMART" id="SM00516">
    <property type="entry name" value="SEC14"/>
    <property type="match status" value="1"/>
</dbReference>
<feature type="domain" description="GOLD" evidence="2">
    <location>
        <begin position="272"/>
        <end position="376"/>
    </location>
</feature>
<dbReference type="SUPFAM" id="SSF46938">
    <property type="entry name" value="CRAL/TRIO N-terminal domain"/>
    <property type="match status" value="1"/>
</dbReference>
<dbReference type="GeneID" id="118425272"/>
<organism evidence="3 4">
    <name type="scientific">Branchiostoma floridae</name>
    <name type="common">Florida lancelet</name>
    <name type="synonym">Amphioxus</name>
    <dbReference type="NCBI Taxonomy" id="7739"/>
    <lineage>
        <taxon>Eukaryota</taxon>
        <taxon>Metazoa</taxon>
        <taxon>Chordata</taxon>
        <taxon>Cephalochordata</taxon>
        <taxon>Leptocardii</taxon>
        <taxon>Amphioxiformes</taxon>
        <taxon>Branchiostomatidae</taxon>
        <taxon>Branchiostoma</taxon>
    </lineage>
</organism>
<dbReference type="SMART" id="SM01100">
    <property type="entry name" value="CRAL_TRIO_N"/>
    <property type="match status" value="1"/>
</dbReference>
<dbReference type="InterPro" id="IPR058960">
    <property type="entry name" value="Ctg-1-like_C"/>
</dbReference>
<dbReference type="Gene3D" id="2.60.120.680">
    <property type="entry name" value="GOLD domain"/>
    <property type="match status" value="1"/>
</dbReference>
<dbReference type="Pfam" id="PF25883">
    <property type="entry name" value="F28H7_8_C"/>
    <property type="match status" value="1"/>
</dbReference>
<gene>
    <name evidence="4" type="primary">LOC118425272</name>
</gene>
<protein>
    <submittedName>
        <fullName evidence="4">SEC14-like protein 2 isoform X1</fullName>
    </submittedName>
</protein>
<reference evidence="3" key="1">
    <citation type="journal article" date="2020" name="Nat. Ecol. Evol.">
        <title>Deeply conserved synteny resolves early events in vertebrate evolution.</title>
        <authorList>
            <person name="Simakov O."/>
            <person name="Marletaz F."/>
            <person name="Yue J.X."/>
            <person name="O'Connell B."/>
            <person name="Jenkins J."/>
            <person name="Brandt A."/>
            <person name="Calef R."/>
            <person name="Tung C.H."/>
            <person name="Huang T.K."/>
            <person name="Schmutz J."/>
            <person name="Satoh N."/>
            <person name="Yu J.K."/>
            <person name="Putnam N.H."/>
            <person name="Green R.E."/>
            <person name="Rokhsar D.S."/>
        </authorList>
    </citation>
    <scope>NUCLEOTIDE SEQUENCE [LARGE SCALE GENOMIC DNA]</scope>
    <source>
        <strain evidence="3">S238N-H82</strain>
    </source>
</reference>
<dbReference type="InterPro" id="IPR011074">
    <property type="entry name" value="CRAL/TRIO_N_dom"/>
</dbReference>
<reference evidence="4" key="2">
    <citation type="submission" date="2025-08" db="UniProtKB">
        <authorList>
            <consortium name="RefSeq"/>
        </authorList>
    </citation>
    <scope>IDENTIFICATION</scope>
    <source>
        <strain evidence="4">S238N-H82</strain>
        <tissue evidence="4">Testes</tissue>
    </source>
</reference>
<dbReference type="Pfam" id="PF00650">
    <property type="entry name" value="CRAL_TRIO"/>
    <property type="match status" value="1"/>
</dbReference>
<dbReference type="PROSITE" id="PS50866">
    <property type="entry name" value="GOLD"/>
    <property type="match status" value="1"/>
</dbReference>
<dbReference type="SUPFAM" id="SSF101576">
    <property type="entry name" value="Supernatant protein factor (SPF), C-terminal domain"/>
    <property type="match status" value="1"/>
</dbReference>
<evidence type="ECO:0000259" key="1">
    <source>
        <dbReference type="PROSITE" id="PS50191"/>
    </source>
</evidence>
<dbReference type="InterPro" id="IPR051064">
    <property type="entry name" value="SEC14/CRAL-TRIO_domain"/>
</dbReference>
<dbReference type="OMA" id="RWQQQLF"/>
<dbReference type="InterPro" id="IPR001251">
    <property type="entry name" value="CRAL-TRIO_dom"/>
</dbReference>
<evidence type="ECO:0000259" key="2">
    <source>
        <dbReference type="PROSITE" id="PS50866"/>
    </source>
</evidence>
<accession>A0A9J7N505</accession>
<dbReference type="RefSeq" id="XP_035689959.1">
    <property type="nucleotide sequence ID" value="XM_035834066.1"/>
</dbReference>
<dbReference type="Proteomes" id="UP000001554">
    <property type="component" value="Chromosome 11"/>
</dbReference>
<evidence type="ECO:0000313" key="3">
    <source>
        <dbReference type="Proteomes" id="UP000001554"/>
    </source>
</evidence>
<proteinExistence type="predicted"/>
<name>A0A9J7N505_BRAFL</name>